<evidence type="ECO:0000313" key="6">
    <source>
        <dbReference type="EMBL" id="MFD2833415.1"/>
    </source>
</evidence>
<dbReference type="SUPFAM" id="SSF51306">
    <property type="entry name" value="LexA/Signal peptidase"/>
    <property type="match status" value="1"/>
</dbReference>
<proteinExistence type="predicted"/>
<evidence type="ECO:0000256" key="4">
    <source>
        <dbReference type="SAM" id="Coils"/>
    </source>
</evidence>
<evidence type="ECO:0000313" key="7">
    <source>
        <dbReference type="Proteomes" id="UP001597438"/>
    </source>
</evidence>
<dbReference type="PANTHER" id="PTHR40661:SF3">
    <property type="entry name" value="FELS-1 PROPHAGE TRANSCRIPTIONAL REGULATOR"/>
    <property type="match status" value="1"/>
</dbReference>
<dbReference type="InterPro" id="IPR036286">
    <property type="entry name" value="LexA/Signal_pep-like_sf"/>
</dbReference>
<dbReference type="InterPro" id="IPR001387">
    <property type="entry name" value="Cro/C1-type_HTH"/>
</dbReference>
<accession>A0ABW5X4B1</accession>
<keyword evidence="7" id="KW-1185">Reference proteome</keyword>
<dbReference type="InterPro" id="IPR015927">
    <property type="entry name" value="Peptidase_S24_S26A/B/C"/>
</dbReference>
<sequence length="258" mass="29459">MKIMYSQEEIGKRIKELRRKKNLSQSRIAETLFISQAAYSLIENAQNGISVEHIIKLSNLYQVTTDYILKGHKNLITMNRKNGFIPLVNVHAHAGFVKNISDEYFSNIEDWYRIPGFDPSKDQSLFEVDGDSMAPTVLEKDILICQLHKNLENILDGSAVVAIVEGKIMVKRIRKHSDGQYLVLESDNDNHEHHKPMLVKKAAIGKIWIIRGKLSSGLVPFHEMASKGKITSLEENLEMLKKEVYQMNKKLTALTSKR</sequence>
<dbReference type="EMBL" id="JBHUOJ010000019">
    <property type="protein sequence ID" value="MFD2833415.1"/>
    <property type="molecule type" value="Genomic_DNA"/>
</dbReference>
<dbReference type="Gene3D" id="1.10.260.40">
    <property type="entry name" value="lambda repressor-like DNA-binding domains"/>
    <property type="match status" value="1"/>
</dbReference>
<dbReference type="Proteomes" id="UP001597438">
    <property type="component" value="Unassembled WGS sequence"/>
</dbReference>
<dbReference type="Gene3D" id="2.10.109.10">
    <property type="entry name" value="Umud Fragment, subunit A"/>
    <property type="match status" value="1"/>
</dbReference>
<keyword evidence="1" id="KW-0805">Transcription regulation</keyword>
<reference evidence="7" key="1">
    <citation type="journal article" date="2019" name="Int. J. Syst. Evol. Microbiol.">
        <title>The Global Catalogue of Microorganisms (GCM) 10K type strain sequencing project: providing services to taxonomists for standard genome sequencing and annotation.</title>
        <authorList>
            <consortium name="The Broad Institute Genomics Platform"/>
            <consortium name="The Broad Institute Genome Sequencing Center for Infectious Disease"/>
            <person name="Wu L."/>
            <person name="Ma J."/>
        </authorList>
    </citation>
    <scope>NUCLEOTIDE SEQUENCE [LARGE SCALE GENOMIC DNA]</scope>
    <source>
        <strain evidence="7">KCTC 52925</strain>
    </source>
</reference>
<dbReference type="CDD" id="cd00093">
    <property type="entry name" value="HTH_XRE"/>
    <property type="match status" value="1"/>
</dbReference>
<name>A0ABW5X4B1_9FLAO</name>
<feature type="domain" description="HTH cro/C1-type" evidence="5">
    <location>
        <begin position="14"/>
        <end position="68"/>
    </location>
</feature>
<keyword evidence="3" id="KW-0804">Transcription</keyword>
<dbReference type="CDD" id="cd06529">
    <property type="entry name" value="S24_LexA-like"/>
    <property type="match status" value="1"/>
</dbReference>
<dbReference type="Pfam" id="PF00717">
    <property type="entry name" value="Peptidase_S24"/>
    <property type="match status" value="1"/>
</dbReference>
<dbReference type="PROSITE" id="PS50943">
    <property type="entry name" value="HTH_CROC1"/>
    <property type="match status" value="1"/>
</dbReference>
<dbReference type="InterPro" id="IPR039418">
    <property type="entry name" value="LexA-like"/>
</dbReference>
<dbReference type="InterPro" id="IPR010982">
    <property type="entry name" value="Lambda_DNA-bd_dom_sf"/>
</dbReference>
<dbReference type="PANTHER" id="PTHR40661">
    <property type="match status" value="1"/>
</dbReference>
<keyword evidence="4" id="KW-0175">Coiled coil</keyword>
<dbReference type="RefSeq" id="WP_251742590.1">
    <property type="nucleotide sequence ID" value="NZ_JBHUOJ010000019.1"/>
</dbReference>
<dbReference type="SMART" id="SM00530">
    <property type="entry name" value="HTH_XRE"/>
    <property type="match status" value="1"/>
</dbReference>
<evidence type="ECO:0000256" key="3">
    <source>
        <dbReference type="ARBA" id="ARBA00023163"/>
    </source>
</evidence>
<gene>
    <name evidence="6" type="ORF">ACFSYS_08945</name>
</gene>
<feature type="coiled-coil region" evidence="4">
    <location>
        <begin position="223"/>
        <end position="257"/>
    </location>
</feature>
<evidence type="ECO:0000256" key="1">
    <source>
        <dbReference type="ARBA" id="ARBA00023015"/>
    </source>
</evidence>
<organism evidence="6 7">
    <name type="scientific">Christiangramia antarctica</name>
    <dbReference type="NCBI Taxonomy" id="2058158"/>
    <lineage>
        <taxon>Bacteria</taxon>
        <taxon>Pseudomonadati</taxon>
        <taxon>Bacteroidota</taxon>
        <taxon>Flavobacteriia</taxon>
        <taxon>Flavobacteriales</taxon>
        <taxon>Flavobacteriaceae</taxon>
        <taxon>Christiangramia</taxon>
    </lineage>
</organism>
<evidence type="ECO:0000256" key="2">
    <source>
        <dbReference type="ARBA" id="ARBA00023125"/>
    </source>
</evidence>
<protein>
    <submittedName>
        <fullName evidence="6">XRE family transcriptional regulator</fullName>
    </submittedName>
</protein>
<evidence type="ECO:0000259" key="5">
    <source>
        <dbReference type="PROSITE" id="PS50943"/>
    </source>
</evidence>
<dbReference type="SUPFAM" id="SSF47413">
    <property type="entry name" value="lambda repressor-like DNA-binding domains"/>
    <property type="match status" value="1"/>
</dbReference>
<dbReference type="Pfam" id="PF01381">
    <property type="entry name" value="HTH_3"/>
    <property type="match status" value="1"/>
</dbReference>
<comment type="caution">
    <text evidence="6">The sequence shown here is derived from an EMBL/GenBank/DDBJ whole genome shotgun (WGS) entry which is preliminary data.</text>
</comment>
<keyword evidence="2" id="KW-0238">DNA-binding</keyword>